<evidence type="ECO:0000259" key="1">
    <source>
        <dbReference type="PROSITE" id="PS50127"/>
    </source>
</evidence>
<dbReference type="EMBL" id="JBHFQA010000006">
    <property type="protein sequence ID" value="KAL2097760.1"/>
    <property type="molecule type" value="Genomic_DNA"/>
</dbReference>
<evidence type="ECO:0000313" key="2">
    <source>
        <dbReference type="EMBL" id="KAL2097760.1"/>
    </source>
</evidence>
<sequence length="280" mass="32226">MWEGTVTDVYLLNCLGLLSLYFYERHSQLPPYVVFTTVPFHPNVDRDTGKVWVSFPNAGNEWDPNTSIFSILQYIQYVLSHPILDNPVNVEAAEMLMNTPHIYRKVVEQCVKTSRALEQEDLATEADPNQPLGRDRIVKRISFEEYLQAWTKLATSKAGSLMTNESLSPAQVLFHHCGSLPHKLIPFTEACLETVKDLMYGPPPKYQRTRVKQTQYKLLRIQQMRKLYQHYSTPEPLKECPAVPPVTAQSSVRHKDLEAEVDVLVAWTHTLSLEQLEHDY</sequence>
<dbReference type="InterPro" id="IPR050113">
    <property type="entry name" value="Ub_conjugating_enzyme"/>
</dbReference>
<dbReference type="PROSITE" id="PS50127">
    <property type="entry name" value="UBC_2"/>
    <property type="match status" value="1"/>
</dbReference>
<comment type="caution">
    <text evidence="2">The sequence shown here is derived from an EMBL/GenBank/DDBJ whole genome shotgun (WGS) entry which is preliminary data.</text>
</comment>
<protein>
    <recommendedName>
        <fullName evidence="1">UBC core domain-containing protein</fullName>
    </recommendedName>
</protein>
<dbReference type="PANTHER" id="PTHR24067">
    <property type="entry name" value="UBIQUITIN-CONJUGATING ENZYME E2"/>
    <property type="match status" value="1"/>
</dbReference>
<dbReference type="Proteomes" id="UP001591681">
    <property type="component" value="Unassembled WGS sequence"/>
</dbReference>
<feature type="domain" description="UBC core" evidence="1">
    <location>
        <begin position="1"/>
        <end position="116"/>
    </location>
</feature>
<reference evidence="2 3" key="1">
    <citation type="submission" date="2024-09" db="EMBL/GenBank/DDBJ databases">
        <title>A chromosome-level genome assembly of Gray's grenadier anchovy, Coilia grayii.</title>
        <authorList>
            <person name="Fu Z."/>
        </authorList>
    </citation>
    <scope>NUCLEOTIDE SEQUENCE [LARGE SCALE GENOMIC DNA]</scope>
    <source>
        <strain evidence="2">G4</strain>
        <tissue evidence="2">Muscle</tissue>
    </source>
</reference>
<dbReference type="Pfam" id="PF00179">
    <property type="entry name" value="UQ_con"/>
    <property type="match status" value="1"/>
</dbReference>
<accession>A0ABD1KF81</accession>
<keyword evidence="3" id="KW-1185">Reference proteome</keyword>
<dbReference type="InterPro" id="IPR016135">
    <property type="entry name" value="UBQ-conjugating_enzyme/RWD"/>
</dbReference>
<organism evidence="2 3">
    <name type="scientific">Coilia grayii</name>
    <name type="common">Gray's grenadier anchovy</name>
    <dbReference type="NCBI Taxonomy" id="363190"/>
    <lineage>
        <taxon>Eukaryota</taxon>
        <taxon>Metazoa</taxon>
        <taxon>Chordata</taxon>
        <taxon>Craniata</taxon>
        <taxon>Vertebrata</taxon>
        <taxon>Euteleostomi</taxon>
        <taxon>Actinopterygii</taxon>
        <taxon>Neopterygii</taxon>
        <taxon>Teleostei</taxon>
        <taxon>Clupei</taxon>
        <taxon>Clupeiformes</taxon>
        <taxon>Clupeoidei</taxon>
        <taxon>Engraulidae</taxon>
        <taxon>Coilinae</taxon>
        <taxon>Coilia</taxon>
    </lineage>
</organism>
<proteinExistence type="predicted"/>
<dbReference type="AlphaFoldDB" id="A0ABD1KF81"/>
<dbReference type="InterPro" id="IPR000608">
    <property type="entry name" value="UBC"/>
</dbReference>
<dbReference type="Gene3D" id="3.10.110.10">
    <property type="entry name" value="Ubiquitin Conjugating Enzyme"/>
    <property type="match status" value="1"/>
</dbReference>
<evidence type="ECO:0000313" key="3">
    <source>
        <dbReference type="Proteomes" id="UP001591681"/>
    </source>
</evidence>
<gene>
    <name evidence="2" type="ORF">ACEWY4_006967</name>
</gene>
<dbReference type="SUPFAM" id="SSF54495">
    <property type="entry name" value="UBC-like"/>
    <property type="match status" value="1"/>
</dbReference>
<name>A0ABD1KF81_9TELE</name>